<dbReference type="GO" id="GO:0005102">
    <property type="term" value="F:signaling receptor binding"/>
    <property type="evidence" value="ECO:0007669"/>
    <property type="project" value="TreeGrafter"/>
</dbReference>
<keyword evidence="3" id="KW-0393">Immunoglobulin domain</keyword>
<reference evidence="5" key="1">
    <citation type="submission" date="2025-08" db="UniProtKB">
        <authorList>
            <consortium name="Ensembl"/>
        </authorList>
    </citation>
    <scope>IDENTIFICATION</scope>
</reference>
<dbReference type="OMA" id="PCQAANN"/>
<sequence>KPLYNFIFKVQQFSKNITALPGQNVTLPCQAANNNKPIIVAEWSRPDLGDEYVLQYRDERFDPENQHPSFKNRVDLQDRQMKDGDVSLILKDVTFNDTATYECRVVQRGTNRRKRADLKTEPISTITLRVVAPPGEAASWLLMFVSADTSHLLPVSHQQVSQQEAMGMQGRRRMDLQISEESDPVPLFKKLSCF</sequence>
<accession>A0A3Q0SX49</accession>
<protein>
    <recommendedName>
        <fullName evidence="4">Ig-like domain-containing protein</fullName>
    </recommendedName>
</protein>
<dbReference type="SMART" id="SM00409">
    <property type="entry name" value="IG"/>
    <property type="match status" value="1"/>
</dbReference>
<dbReference type="SUPFAM" id="SSF48726">
    <property type="entry name" value="Immunoglobulin"/>
    <property type="match status" value="1"/>
</dbReference>
<dbReference type="GO" id="GO:0050852">
    <property type="term" value="P:T cell receptor signaling pathway"/>
    <property type="evidence" value="ECO:0007669"/>
    <property type="project" value="TreeGrafter"/>
</dbReference>
<name>A0A3Q0SX49_AMPCI</name>
<evidence type="ECO:0000313" key="6">
    <source>
        <dbReference type="Proteomes" id="UP000261340"/>
    </source>
</evidence>
<comment type="subcellular location">
    <subcellularLocation>
        <location evidence="1">Membrane</location>
    </subcellularLocation>
</comment>
<evidence type="ECO:0000259" key="4">
    <source>
        <dbReference type="PROSITE" id="PS50835"/>
    </source>
</evidence>
<dbReference type="Pfam" id="PF07686">
    <property type="entry name" value="V-set"/>
    <property type="match status" value="1"/>
</dbReference>
<dbReference type="SMART" id="SM00406">
    <property type="entry name" value="IGv"/>
    <property type="match status" value="1"/>
</dbReference>
<evidence type="ECO:0000313" key="5">
    <source>
        <dbReference type="Ensembl" id="ENSACIP00000026288.1"/>
    </source>
</evidence>
<dbReference type="GO" id="GO:0001817">
    <property type="term" value="P:regulation of cytokine production"/>
    <property type="evidence" value="ECO:0007669"/>
    <property type="project" value="TreeGrafter"/>
</dbReference>
<dbReference type="GO" id="GO:0009897">
    <property type="term" value="C:external side of plasma membrane"/>
    <property type="evidence" value="ECO:0007669"/>
    <property type="project" value="TreeGrafter"/>
</dbReference>
<dbReference type="Ensembl" id="ENSACIT00000026979.1">
    <property type="protein sequence ID" value="ENSACIP00000026288.1"/>
    <property type="gene ID" value="ENSACIG00000020374.1"/>
</dbReference>
<evidence type="ECO:0000256" key="1">
    <source>
        <dbReference type="ARBA" id="ARBA00004370"/>
    </source>
</evidence>
<dbReference type="Proteomes" id="UP000261340">
    <property type="component" value="Unplaced"/>
</dbReference>
<dbReference type="InterPro" id="IPR013783">
    <property type="entry name" value="Ig-like_fold"/>
</dbReference>
<evidence type="ECO:0000256" key="3">
    <source>
        <dbReference type="ARBA" id="ARBA00023319"/>
    </source>
</evidence>
<dbReference type="InterPro" id="IPR013106">
    <property type="entry name" value="Ig_V-set"/>
</dbReference>
<dbReference type="InterPro" id="IPR036179">
    <property type="entry name" value="Ig-like_dom_sf"/>
</dbReference>
<dbReference type="STRING" id="61819.ENSACIP00000026288"/>
<dbReference type="GeneTree" id="ENSGT01150000287038"/>
<keyword evidence="6" id="KW-1185">Reference proteome</keyword>
<dbReference type="InterPro" id="IPR050504">
    <property type="entry name" value="IgSF_BTN/MOG"/>
</dbReference>
<organism evidence="5 6">
    <name type="scientific">Amphilophus citrinellus</name>
    <name type="common">Midas cichlid</name>
    <name type="synonym">Cichlasoma citrinellum</name>
    <dbReference type="NCBI Taxonomy" id="61819"/>
    <lineage>
        <taxon>Eukaryota</taxon>
        <taxon>Metazoa</taxon>
        <taxon>Chordata</taxon>
        <taxon>Craniata</taxon>
        <taxon>Vertebrata</taxon>
        <taxon>Euteleostomi</taxon>
        <taxon>Actinopterygii</taxon>
        <taxon>Neopterygii</taxon>
        <taxon>Teleostei</taxon>
        <taxon>Neoteleostei</taxon>
        <taxon>Acanthomorphata</taxon>
        <taxon>Ovalentaria</taxon>
        <taxon>Cichlomorphae</taxon>
        <taxon>Cichliformes</taxon>
        <taxon>Cichlidae</taxon>
        <taxon>New World cichlids</taxon>
        <taxon>Cichlasomatinae</taxon>
        <taxon>Heroini</taxon>
        <taxon>Amphilophus</taxon>
    </lineage>
</organism>
<keyword evidence="2" id="KW-0472">Membrane</keyword>
<reference evidence="5" key="2">
    <citation type="submission" date="2025-09" db="UniProtKB">
        <authorList>
            <consortium name="Ensembl"/>
        </authorList>
    </citation>
    <scope>IDENTIFICATION</scope>
</reference>
<dbReference type="Gene3D" id="2.60.40.10">
    <property type="entry name" value="Immunoglobulins"/>
    <property type="match status" value="1"/>
</dbReference>
<dbReference type="AlphaFoldDB" id="A0A3Q0SX49"/>
<proteinExistence type="predicted"/>
<evidence type="ECO:0000256" key="2">
    <source>
        <dbReference type="ARBA" id="ARBA00023136"/>
    </source>
</evidence>
<dbReference type="PANTHER" id="PTHR24100">
    <property type="entry name" value="BUTYROPHILIN"/>
    <property type="match status" value="1"/>
</dbReference>
<dbReference type="InterPro" id="IPR007110">
    <property type="entry name" value="Ig-like_dom"/>
</dbReference>
<dbReference type="PANTHER" id="PTHR24100:SF151">
    <property type="entry name" value="ICOS LIGAND"/>
    <property type="match status" value="1"/>
</dbReference>
<dbReference type="PROSITE" id="PS50835">
    <property type="entry name" value="IG_LIKE"/>
    <property type="match status" value="1"/>
</dbReference>
<feature type="domain" description="Ig-like" evidence="4">
    <location>
        <begin position="2"/>
        <end position="119"/>
    </location>
</feature>
<dbReference type="InterPro" id="IPR003599">
    <property type="entry name" value="Ig_sub"/>
</dbReference>